<evidence type="ECO:0000313" key="9">
    <source>
        <dbReference type="Proteomes" id="UP000534496"/>
    </source>
</evidence>
<evidence type="ECO:0000313" key="4">
    <source>
        <dbReference type="EMBL" id="CAK1213577.1"/>
    </source>
</evidence>
<protein>
    <submittedName>
        <fullName evidence="5">Type III secretion protein</fullName>
    </submittedName>
    <submittedName>
        <fullName evidence="4">Type III secretion system needle length determinant, SpaN/EivJ family</fullName>
    </submittedName>
</protein>
<feature type="region of interest" description="Disordered" evidence="1">
    <location>
        <begin position="60"/>
        <end position="89"/>
    </location>
</feature>
<feature type="region of interest" description="Disordered" evidence="1">
    <location>
        <begin position="253"/>
        <end position="291"/>
    </location>
</feature>
<dbReference type="Pfam" id="PF02510">
    <property type="entry name" value="SPAN"/>
    <property type="match status" value="1"/>
</dbReference>
<dbReference type="EMBL" id="AASRHK010000032">
    <property type="protein sequence ID" value="EFF8955119.1"/>
    <property type="molecule type" value="Genomic_DNA"/>
</dbReference>
<gene>
    <name evidence="3" type="primary">eivJ</name>
    <name evidence="5" type="ORF">BTB68_003101</name>
    <name evidence="6" type="ORF">F9461_10970</name>
    <name evidence="4" type="ORF">FGAF848_37800</name>
    <name evidence="3" type="ORF">TUM18780_08680</name>
</gene>
<evidence type="ECO:0000256" key="1">
    <source>
        <dbReference type="SAM" id="MobiDB-lite"/>
    </source>
</evidence>
<dbReference type="EMBL" id="AP023197">
    <property type="protein sequence ID" value="BCG35706.1"/>
    <property type="molecule type" value="Genomic_DNA"/>
</dbReference>
<feature type="compositionally biased region" description="Basic and acidic residues" evidence="1">
    <location>
        <begin position="263"/>
        <end position="291"/>
    </location>
</feature>
<reference evidence="5 8" key="2">
    <citation type="submission" date="2020-02" db="EMBL/GenBank/DDBJ databases">
        <authorList>
            <consortium name="PulseNet: The National Subtyping Network for Foodborne Disease Surveillance"/>
            <person name="Tarr C.L."/>
            <person name="Trees E."/>
            <person name="Katz L.S."/>
            <person name="Carleton-Romer H.A."/>
            <person name="Stroika S."/>
            <person name="Kucerova Z."/>
            <person name="Roache K.F."/>
            <person name="Sabol A.L."/>
            <person name="Besser J."/>
            <person name="Gerner-Smidt P."/>
        </authorList>
    </citation>
    <scope>NUCLEOTIDE SEQUENCE [LARGE SCALE GENOMIC DNA]</scope>
    <source>
        <strain evidence="5 8">PNUSAE005278</strain>
    </source>
</reference>
<feature type="compositionally biased region" description="Basic and acidic residues" evidence="1">
    <location>
        <begin position="135"/>
        <end position="154"/>
    </location>
</feature>
<sequence length="291" mass="33652">MDEVKKIEHCKILNTDTPDNSASDLDSFLKKNKKNKEMSEIVAGTILQLLRQTQDSQFSTLGKKNGQMKSIDNKSSLQVDRNPSLSLQTNGTEQFSTKKILNMTSRDQGSNSELSNKTIQFKEKIHNGINTEYITDQKHSNNKDREKKYRDGDKINGQQAHSLDSTNERRFADNRTMFTQHIEKQRNVHTLNQNDINNSVNSVNVPENELTYQFQRWGQNHTVRILESSEGIRLKPSDALVSDRLHEAQNNDVTAQRWVLTEQDERQGQRHQPHEEQENEGKFENDQKDES</sequence>
<evidence type="ECO:0000313" key="3">
    <source>
        <dbReference type="EMBL" id="BCG35706.1"/>
    </source>
</evidence>
<evidence type="ECO:0000313" key="5">
    <source>
        <dbReference type="EMBL" id="EFF8955119.1"/>
    </source>
</evidence>
<evidence type="ECO:0000259" key="2">
    <source>
        <dbReference type="Pfam" id="PF02510"/>
    </source>
</evidence>
<dbReference type="Proteomes" id="UP001190091">
    <property type="component" value="Unassembled WGS sequence"/>
</dbReference>
<feature type="domain" description="Surface presentation of antigen" evidence="2">
    <location>
        <begin position="206"/>
        <end position="279"/>
    </location>
</feature>
<dbReference type="EMBL" id="AASVQO010000006">
    <property type="protein sequence ID" value="EFH3673735.1"/>
    <property type="molecule type" value="Genomic_DNA"/>
</dbReference>
<dbReference type="Proteomes" id="UP000534496">
    <property type="component" value="Unassembled WGS sequence"/>
</dbReference>
<dbReference type="InterPro" id="IPR056746">
    <property type="entry name" value="SPAN_dom"/>
</dbReference>
<accession>A0A0L6Y568</accession>
<dbReference type="EMBL" id="CAUZHL010000005">
    <property type="protein sequence ID" value="CAK1213577.1"/>
    <property type="molecule type" value="Genomic_DNA"/>
</dbReference>
<dbReference type="Proteomes" id="UP000509260">
    <property type="component" value="Chromosome"/>
</dbReference>
<evidence type="ECO:0000313" key="6">
    <source>
        <dbReference type="EMBL" id="EFH3673735.1"/>
    </source>
</evidence>
<feature type="region of interest" description="Disordered" evidence="1">
    <location>
        <begin position="133"/>
        <end position="164"/>
    </location>
</feature>
<evidence type="ECO:0000313" key="7">
    <source>
        <dbReference type="Proteomes" id="UP000509260"/>
    </source>
</evidence>
<organism evidence="5 8">
    <name type="scientific">Escherichia coli</name>
    <dbReference type="NCBI Taxonomy" id="562"/>
    <lineage>
        <taxon>Bacteria</taxon>
        <taxon>Pseudomonadati</taxon>
        <taxon>Pseudomonadota</taxon>
        <taxon>Gammaproteobacteria</taxon>
        <taxon>Enterobacterales</taxon>
        <taxon>Enterobacteriaceae</taxon>
        <taxon>Escherichia</taxon>
    </lineage>
</organism>
<dbReference type="Proteomes" id="UP000524010">
    <property type="component" value="Unassembled WGS sequence"/>
</dbReference>
<proteinExistence type="predicted"/>
<reference evidence="3 7" key="3">
    <citation type="submission" date="2020-06" db="EMBL/GenBank/DDBJ databases">
        <title>Whole-genome sequencing of blaNDM-5 positive Escherichia coli isolated from a Japanese patient with no history of travel abroad.</title>
        <authorList>
            <person name="Ito Y."/>
            <person name="Aoki K."/>
            <person name="Nakayama N."/>
            <person name="Ohtsuka M."/>
            <person name="Ota M."/>
            <person name="Kaneko N."/>
            <person name="Yoshida M."/>
            <person name="Ishii Y."/>
            <person name="Tateda K."/>
            <person name="Matsuse H."/>
        </authorList>
    </citation>
    <scope>NUCLEOTIDE SEQUENCE [LARGE SCALE GENOMIC DNA]</scope>
    <source>
        <strain evidence="3 7">TUM18780</strain>
    </source>
</reference>
<dbReference type="AlphaFoldDB" id="A0A0L6Y568"/>
<reference evidence="4" key="4">
    <citation type="submission" date="2023-10" db="EMBL/GenBank/DDBJ databases">
        <authorList>
            <person name="Leclercq S."/>
        </authorList>
    </citation>
    <scope>NUCLEOTIDE SEQUENCE</scope>
    <source>
        <strain evidence="4">F848</strain>
    </source>
</reference>
<reference evidence="6 9" key="1">
    <citation type="submission" date="2019-12" db="EMBL/GenBank/DDBJ databases">
        <authorList>
            <consortium name="NARMS: The National Antimicrobial Resistance Monitoring System"/>
        </authorList>
    </citation>
    <scope>NUCLEOTIDE SEQUENCE [LARGE SCALE GENOMIC DNA]</scope>
    <source>
        <strain evidence="6 9">CVM N19EC0189</strain>
    </source>
</reference>
<evidence type="ECO:0000313" key="8">
    <source>
        <dbReference type="Proteomes" id="UP000524010"/>
    </source>
</evidence>
<name>A0A0L6Y568_ECOLX</name>